<dbReference type="AlphaFoldDB" id="A0A069QHK5"/>
<keyword evidence="2" id="KW-1185">Reference proteome</keyword>
<reference evidence="1 2" key="1">
    <citation type="submission" date="2013-08" db="EMBL/GenBank/DDBJ databases">
        <authorList>
            <person name="Weinstock G."/>
            <person name="Sodergren E."/>
            <person name="Wylie T."/>
            <person name="Fulton L."/>
            <person name="Fulton R."/>
            <person name="Fronick C."/>
            <person name="O'Laughlin M."/>
            <person name="Godfrey J."/>
            <person name="Miner T."/>
            <person name="Herter B."/>
            <person name="Appelbaum E."/>
            <person name="Cordes M."/>
            <person name="Lek S."/>
            <person name="Wollam A."/>
            <person name="Pepin K.H."/>
            <person name="Palsikar V.B."/>
            <person name="Mitreva M."/>
            <person name="Wilson R.K."/>
        </authorList>
    </citation>
    <scope>NUCLEOTIDE SEQUENCE [LARGE SCALE GENOMIC DNA]</scope>
    <source>
        <strain evidence="1 2">ATCC 15930</strain>
    </source>
</reference>
<dbReference type="PATRIC" id="fig|1122985.7.peg.1758"/>
<evidence type="ECO:0000313" key="1">
    <source>
        <dbReference type="EMBL" id="KDR52260.1"/>
    </source>
</evidence>
<comment type="caution">
    <text evidence="1">The sequence shown here is derived from an EMBL/GenBank/DDBJ whole genome shotgun (WGS) entry which is preliminary data.</text>
</comment>
<accession>A0A069QHK5</accession>
<protein>
    <submittedName>
        <fullName evidence="1">Uncharacterized protein</fullName>
    </submittedName>
</protein>
<organism evidence="1 2">
    <name type="scientific">Hoylesella loescheii DSM 19665 = JCM 12249 = ATCC 15930</name>
    <dbReference type="NCBI Taxonomy" id="1122985"/>
    <lineage>
        <taxon>Bacteria</taxon>
        <taxon>Pseudomonadati</taxon>
        <taxon>Bacteroidota</taxon>
        <taxon>Bacteroidia</taxon>
        <taxon>Bacteroidales</taxon>
        <taxon>Prevotellaceae</taxon>
        <taxon>Hoylesella</taxon>
    </lineage>
</organism>
<name>A0A069QHK5_HOYLO</name>
<dbReference type="EMBL" id="JNGW01000070">
    <property type="protein sequence ID" value="KDR52260.1"/>
    <property type="molecule type" value="Genomic_DNA"/>
</dbReference>
<evidence type="ECO:0000313" key="2">
    <source>
        <dbReference type="Proteomes" id="UP000027442"/>
    </source>
</evidence>
<dbReference type="Proteomes" id="UP000027442">
    <property type="component" value="Unassembled WGS sequence"/>
</dbReference>
<sequence length="54" mass="6822">MLFQLNWNPVPTYLEQESNLAVTRRELKKLTTRVYQVRCEKWRLEVGRVNWWRW</sequence>
<proteinExistence type="predicted"/>
<gene>
    <name evidence="1" type="ORF">HMPREF1991_01690</name>
</gene>
<dbReference type="HOGENOM" id="CLU_201200_0_0_10"/>